<evidence type="ECO:0000313" key="3">
    <source>
        <dbReference type="Proteomes" id="UP000235672"/>
    </source>
</evidence>
<sequence length="211" mass="23828">MFGGLQPLLSSRISTWDRFQLHLQTSLDPAKFLPHLPHLLPLSTISVISGVVICDFLVKFDELHQYRISRRGDEEAAHAGGRPRSLQTPLRGQPKQRKSIQDRISQAVRIAEARQNATFNTWKAKQKDVILETDRKLAAAEVKAEAAEMRTSNMGFACEARSSEIFDKMDESIKELSKAKMSPLDATMDKDAEIELLKERLSSLVLWKGKE</sequence>
<name>A0A2J6PNT5_9HELO</name>
<dbReference type="EMBL" id="KZ613511">
    <property type="protein sequence ID" value="PMD15688.1"/>
    <property type="molecule type" value="Genomic_DNA"/>
</dbReference>
<proteinExistence type="predicted"/>
<dbReference type="Proteomes" id="UP000235672">
    <property type="component" value="Unassembled WGS sequence"/>
</dbReference>
<organism evidence="2 3">
    <name type="scientific">Hyaloscypha hepaticicola</name>
    <dbReference type="NCBI Taxonomy" id="2082293"/>
    <lineage>
        <taxon>Eukaryota</taxon>
        <taxon>Fungi</taxon>
        <taxon>Dikarya</taxon>
        <taxon>Ascomycota</taxon>
        <taxon>Pezizomycotina</taxon>
        <taxon>Leotiomycetes</taxon>
        <taxon>Helotiales</taxon>
        <taxon>Hyaloscyphaceae</taxon>
        <taxon>Hyaloscypha</taxon>
    </lineage>
</organism>
<reference evidence="2" key="1">
    <citation type="submission" date="2016-05" db="EMBL/GenBank/DDBJ databases">
        <title>A degradative enzymes factory behind the ericoid mycorrhizal symbiosis.</title>
        <authorList>
            <consortium name="DOE Joint Genome Institute"/>
            <person name="Martino E."/>
            <person name="Morin E."/>
            <person name="Grelet G."/>
            <person name="Kuo A."/>
            <person name="Kohler A."/>
            <person name="Daghino S."/>
            <person name="Barry K."/>
            <person name="Choi C."/>
            <person name="Cichocki N."/>
            <person name="Clum A."/>
            <person name="Copeland A."/>
            <person name="Hainaut M."/>
            <person name="Haridas S."/>
            <person name="Labutti K."/>
            <person name="Lindquist E."/>
            <person name="Lipzen A."/>
            <person name="Khouja H.-R."/>
            <person name="Murat C."/>
            <person name="Ohm R."/>
            <person name="Olson A."/>
            <person name="Spatafora J."/>
            <person name="Veneault-Fourrey C."/>
            <person name="Henrissat B."/>
            <person name="Grigoriev I."/>
            <person name="Martin F."/>
            <person name="Perotto S."/>
        </authorList>
    </citation>
    <scope>NUCLEOTIDE SEQUENCE [LARGE SCALE GENOMIC DNA]</scope>
    <source>
        <strain evidence="2">UAMH 7357</strain>
    </source>
</reference>
<protein>
    <submittedName>
        <fullName evidence="2">Uncharacterized protein</fullName>
    </submittedName>
</protein>
<accession>A0A2J6PNT5</accession>
<gene>
    <name evidence="2" type="ORF">NA56DRAFT_753739</name>
</gene>
<keyword evidence="3" id="KW-1185">Reference proteome</keyword>
<dbReference type="AlphaFoldDB" id="A0A2J6PNT5"/>
<evidence type="ECO:0000313" key="2">
    <source>
        <dbReference type="EMBL" id="PMD15688.1"/>
    </source>
</evidence>
<evidence type="ECO:0000256" key="1">
    <source>
        <dbReference type="SAM" id="MobiDB-lite"/>
    </source>
</evidence>
<feature type="region of interest" description="Disordered" evidence="1">
    <location>
        <begin position="72"/>
        <end position="99"/>
    </location>
</feature>